<evidence type="ECO:0000256" key="5">
    <source>
        <dbReference type="PIRNR" id="PIRNR038471"/>
    </source>
</evidence>
<evidence type="ECO:0000256" key="1">
    <source>
        <dbReference type="ARBA" id="ARBA00009369"/>
    </source>
</evidence>
<dbReference type="InterPro" id="IPR042175">
    <property type="entry name" value="Cell/Rod_MreC_2"/>
</dbReference>
<dbReference type="InterPro" id="IPR042177">
    <property type="entry name" value="Cell/Rod_1"/>
</dbReference>
<evidence type="ECO:0000259" key="7">
    <source>
        <dbReference type="Pfam" id="PF04085"/>
    </source>
</evidence>
<dbReference type="GeneID" id="78335523"/>
<keyword evidence="6" id="KW-0175">Coiled coil</keyword>
<dbReference type="OMA" id="RDMTVLN"/>
<feature type="coiled-coil region" evidence="6">
    <location>
        <begin position="65"/>
        <end position="95"/>
    </location>
</feature>
<dbReference type="Proteomes" id="UP000182379">
    <property type="component" value="Unassembled WGS sequence"/>
</dbReference>
<comment type="similarity">
    <text evidence="1 5">Belongs to the MreC family.</text>
</comment>
<name>A0A1H2WJK9_ACIFE</name>
<protein>
    <recommendedName>
        <fullName evidence="2 5">Cell shape-determining protein MreC</fullName>
    </recommendedName>
    <alternativeName>
        <fullName evidence="4 5">Cell shape protein MreC</fullName>
    </alternativeName>
</protein>
<feature type="domain" description="Rod shape-determining protein MreC beta-barrel core" evidence="7">
    <location>
        <begin position="119"/>
        <end position="268"/>
    </location>
</feature>
<gene>
    <name evidence="8" type="ORF">SAMN05216495_10668</name>
</gene>
<evidence type="ECO:0000256" key="6">
    <source>
        <dbReference type="SAM" id="Coils"/>
    </source>
</evidence>
<evidence type="ECO:0000256" key="2">
    <source>
        <dbReference type="ARBA" id="ARBA00013855"/>
    </source>
</evidence>
<evidence type="ECO:0000256" key="4">
    <source>
        <dbReference type="ARBA" id="ARBA00032089"/>
    </source>
</evidence>
<dbReference type="CDD" id="cd14686">
    <property type="entry name" value="bZIP"/>
    <property type="match status" value="1"/>
</dbReference>
<dbReference type="PIRSF" id="PIRSF038471">
    <property type="entry name" value="MreC"/>
    <property type="match status" value="1"/>
</dbReference>
<sequence>MRKEQKIRLGVLGASVLLVAGLLWDGFHRFPAVNTVLTTLTRPISFVVGGIGGGVKGSGNYFASKASLEKENAALKKENEELRQTNVELIGMKAENQRLSKLLKFSSLHPQWKMVSAKVISRDLGDFKDVILIDRGKDDGLQVNMPVVNASGLIGIVDGVYPHMAKVLLISSPRSRIGGLNLRGDSRASGIVNGVAGPDLLLEMRNLSRNADILPGDTIVTSGYSGYHPEGLVIGTVEDVQMDTGGLTKMATIAPSVDYSHLEEARVITNFQGFADFLRKEGKDPDAQSGKGGK</sequence>
<proteinExistence type="inferred from homology"/>
<dbReference type="InterPro" id="IPR055342">
    <property type="entry name" value="MreC_beta-barrel_core"/>
</dbReference>
<evidence type="ECO:0000256" key="3">
    <source>
        <dbReference type="ARBA" id="ARBA00022960"/>
    </source>
</evidence>
<dbReference type="Gene3D" id="2.40.10.350">
    <property type="entry name" value="Rod shape-determining protein MreC, domain 2"/>
    <property type="match status" value="1"/>
</dbReference>
<dbReference type="InterPro" id="IPR007221">
    <property type="entry name" value="MreC"/>
</dbReference>
<dbReference type="PANTHER" id="PTHR34138">
    <property type="entry name" value="CELL SHAPE-DETERMINING PROTEIN MREC"/>
    <property type="match status" value="1"/>
</dbReference>
<dbReference type="PANTHER" id="PTHR34138:SF1">
    <property type="entry name" value="CELL SHAPE-DETERMINING PROTEIN MREC"/>
    <property type="match status" value="1"/>
</dbReference>
<comment type="function">
    <text evidence="5">Involved in formation and maintenance of cell shape.</text>
</comment>
<dbReference type="AlphaFoldDB" id="A0A1H2WJK9"/>
<dbReference type="Gene3D" id="2.40.10.340">
    <property type="entry name" value="Rod shape-determining protein MreC, domain 1"/>
    <property type="match status" value="1"/>
</dbReference>
<evidence type="ECO:0000313" key="8">
    <source>
        <dbReference type="EMBL" id="SDW80755.1"/>
    </source>
</evidence>
<dbReference type="EMBL" id="FNOP01000006">
    <property type="protein sequence ID" value="SDW80755.1"/>
    <property type="molecule type" value="Genomic_DNA"/>
</dbReference>
<organism evidence="8 9">
    <name type="scientific">Acidaminococcus fermentans</name>
    <dbReference type="NCBI Taxonomy" id="905"/>
    <lineage>
        <taxon>Bacteria</taxon>
        <taxon>Bacillati</taxon>
        <taxon>Bacillota</taxon>
        <taxon>Negativicutes</taxon>
        <taxon>Acidaminococcales</taxon>
        <taxon>Acidaminococcaceae</taxon>
        <taxon>Acidaminococcus</taxon>
    </lineage>
</organism>
<accession>A0A1H2WJK9</accession>
<keyword evidence="3 5" id="KW-0133">Cell shape</keyword>
<dbReference type="GO" id="GO:0005886">
    <property type="term" value="C:plasma membrane"/>
    <property type="evidence" value="ECO:0007669"/>
    <property type="project" value="TreeGrafter"/>
</dbReference>
<comment type="caution">
    <text evidence="8">The sequence shown here is derived from an EMBL/GenBank/DDBJ whole genome shotgun (WGS) entry which is preliminary data.</text>
</comment>
<dbReference type="RefSeq" id="WP_012939164.1">
    <property type="nucleotide sequence ID" value="NZ_CALAKB010000015.1"/>
</dbReference>
<reference evidence="8 9" key="1">
    <citation type="submission" date="2016-10" db="EMBL/GenBank/DDBJ databases">
        <authorList>
            <person name="Varghese N."/>
            <person name="Submissions S."/>
        </authorList>
    </citation>
    <scope>NUCLEOTIDE SEQUENCE [LARGE SCALE GENOMIC DNA]</scope>
    <source>
        <strain evidence="8 9">WCC6</strain>
    </source>
</reference>
<dbReference type="GO" id="GO:0008360">
    <property type="term" value="P:regulation of cell shape"/>
    <property type="evidence" value="ECO:0007669"/>
    <property type="project" value="UniProtKB-KW"/>
</dbReference>
<evidence type="ECO:0000313" key="9">
    <source>
        <dbReference type="Proteomes" id="UP000182379"/>
    </source>
</evidence>
<dbReference type="Pfam" id="PF04085">
    <property type="entry name" value="MreC"/>
    <property type="match status" value="1"/>
</dbReference>
<dbReference type="NCBIfam" id="TIGR00219">
    <property type="entry name" value="mreC"/>
    <property type="match status" value="1"/>
</dbReference>